<evidence type="ECO:0000259" key="2">
    <source>
        <dbReference type="PROSITE" id="PS51746"/>
    </source>
</evidence>
<dbReference type="InterPro" id="IPR001932">
    <property type="entry name" value="PPM-type_phosphatase-like_dom"/>
</dbReference>
<protein>
    <recommendedName>
        <fullName evidence="2">PPM-type phosphatase domain-containing protein</fullName>
    </recommendedName>
</protein>
<dbReference type="Proteomes" id="UP001515480">
    <property type="component" value="Unassembled WGS sequence"/>
</dbReference>
<sequence length="364" mass="39221">MKRQRVPPLAVGVASSKGRKQAQEDVPLVAHCIGDDEERSFYAVLDGHGGRHCAAWAAERLPQLLASHLAHAASSPEVKDGIRQAFVQCDDELLDECRRAAWSDGCCVIGLLVDRKCTPPRVYCANLGDSRAYACVVPPVDGDTSARPAAPPSTAHEPRDEAHAVATAAAHEPRDEAPAVASTTAQKPRDEAHAVGAVPPAPRAVPLSKDHSPSDAKERKRIEAAGGNVVEGRVCGSLEVSRSLGDVRLKRHGLLASPDVTSFAVGAEQRFVLLACDGLWKAFSGKEAVEFVHERLPRMDARRRELNRTLGDAVALSAMTREAVDTLQKEREAMSEDAILRKLVHEAVHNRSAKDNVTCILVRL</sequence>
<evidence type="ECO:0000256" key="1">
    <source>
        <dbReference type="SAM" id="MobiDB-lite"/>
    </source>
</evidence>
<dbReference type="SMART" id="SM00332">
    <property type="entry name" value="PP2Cc"/>
    <property type="match status" value="1"/>
</dbReference>
<comment type="caution">
    <text evidence="3">The sequence shown here is derived from an EMBL/GenBank/DDBJ whole genome shotgun (WGS) entry which is preliminary data.</text>
</comment>
<evidence type="ECO:0000313" key="4">
    <source>
        <dbReference type="Proteomes" id="UP001515480"/>
    </source>
</evidence>
<dbReference type="PANTHER" id="PTHR13832:SF699">
    <property type="entry name" value="INTEGRIN-LINKED KINASE-ASSOCIATED SERINE_THREONINE PHOSPHATASE 2C"/>
    <property type="match status" value="1"/>
</dbReference>
<feature type="compositionally biased region" description="Basic and acidic residues" evidence="1">
    <location>
        <begin position="208"/>
        <end position="219"/>
    </location>
</feature>
<gene>
    <name evidence="3" type="ORF">AB1Y20_002250</name>
</gene>
<dbReference type="PROSITE" id="PS51746">
    <property type="entry name" value="PPM_2"/>
    <property type="match status" value="1"/>
</dbReference>
<name>A0AB34J802_PRYPA</name>
<accession>A0AB34J802</accession>
<reference evidence="3 4" key="1">
    <citation type="journal article" date="2024" name="Science">
        <title>Giant polyketide synthase enzymes in the biosynthesis of giant marine polyether toxins.</title>
        <authorList>
            <person name="Fallon T.R."/>
            <person name="Shende V.V."/>
            <person name="Wierzbicki I.H."/>
            <person name="Pendleton A.L."/>
            <person name="Watervoot N.F."/>
            <person name="Auber R.P."/>
            <person name="Gonzalez D.J."/>
            <person name="Wisecaver J.H."/>
            <person name="Moore B.S."/>
        </authorList>
    </citation>
    <scope>NUCLEOTIDE SEQUENCE [LARGE SCALE GENOMIC DNA]</scope>
    <source>
        <strain evidence="3 4">12B1</strain>
    </source>
</reference>
<dbReference type="InterPro" id="IPR015655">
    <property type="entry name" value="PP2C"/>
</dbReference>
<dbReference type="PANTHER" id="PTHR13832">
    <property type="entry name" value="PROTEIN PHOSPHATASE 2C"/>
    <property type="match status" value="1"/>
</dbReference>
<dbReference type="AlphaFoldDB" id="A0AB34J802"/>
<proteinExistence type="predicted"/>
<feature type="compositionally biased region" description="Low complexity" evidence="1">
    <location>
        <begin position="145"/>
        <end position="155"/>
    </location>
</feature>
<dbReference type="SUPFAM" id="SSF81606">
    <property type="entry name" value="PP2C-like"/>
    <property type="match status" value="1"/>
</dbReference>
<dbReference type="Gene3D" id="3.60.40.10">
    <property type="entry name" value="PPM-type phosphatase domain"/>
    <property type="match status" value="1"/>
</dbReference>
<feature type="region of interest" description="Disordered" evidence="1">
    <location>
        <begin position="142"/>
        <end position="219"/>
    </location>
</feature>
<dbReference type="Pfam" id="PF00481">
    <property type="entry name" value="PP2C"/>
    <property type="match status" value="2"/>
</dbReference>
<dbReference type="InterPro" id="IPR036457">
    <property type="entry name" value="PPM-type-like_dom_sf"/>
</dbReference>
<keyword evidence="4" id="KW-1185">Reference proteome</keyword>
<evidence type="ECO:0000313" key="3">
    <source>
        <dbReference type="EMBL" id="KAL1515632.1"/>
    </source>
</evidence>
<organism evidence="3 4">
    <name type="scientific">Prymnesium parvum</name>
    <name type="common">Toxic golden alga</name>
    <dbReference type="NCBI Taxonomy" id="97485"/>
    <lineage>
        <taxon>Eukaryota</taxon>
        <taxon>Haptista</taxon>
        <taxon>Haptophyta</taxon>
        <taxon>Prymnesiophyceae</taxon>
        <taxon>Prymnesiales</taxon>
        <taxon>Prymnesiaceae</taxon>
        <taxon>Prymnesium</taxon>
    </lineage>
</organism>
<dbReference type="GO" id="GO:0004722">
    <property type="term" value="F:protein serine/threonine phosphatase activity"/>
    <property type="evidence" value="ECO:0007669"/>
    <property type="project" value="InterPro"/>
</dbReference>
<dbReference type="EMBL" id="JBGBPQ010000011">
    <property type="protein sequence ID" value="KAL1515632.1"/>
    <property type="molecule type" value="Genomic_DNA"/>
</dbReference>
<dbReference type="CDD" id="cd00143">
    <property type="entry name" value="PP2Cc"/>
    <property type="match status" value="1"/>
</dbReference>
<feature type="domain" description="PPM-type phosphatase" evidence="2">
    <location>
        <begin position="10"/>
        <end position="364"/>
    </location>
</feature>